<evidence type="ECO:0000313" key="5">
    <source>
        <dbReference type="EMBL" id="KAL3517687.1"/>
    </source>
</evidence>
<feature type="compositionally biased region" description="Polar residues" evidence="3">
    <location>
        <begin position="32"/>
        <end position="50"/>
    </location>
</feature>
<dbReference type="Gene3D" id="1.10.10.1420">
    <property type="entry name" value="DNA replication factor Cdt1, C-terminal WH domain"/>
    <property type="match status" value="1"/>
</dbReference>
<dbReference type="AlphaFoldDB" id="A0ABD2ZGY9"/>
<dbReference type="InterPro" id="IPR045173">
    <property type="entry name" value="Cdt1"/>
</dbReference>
<dbReference type="Pfam" id="PF08839">
    <property type="entry name" value="CDT1"/>
    <property type="match status" value="1"/>
</dbReference>
<dbReference type="FunFam" id="1.10.10.1420:FF:000003">
    <property type="entry name" value="CDT1-like protein a chloroplastic"/>
    <property type="match status" value="1"/>
</dbReference>
<dbReference type="EMBL" id="JBJUIK010000009">
    <property type="protein sequence ID" value="KAL3517687.1"/>
    <property type="molecule type" value="Genomic_DNA"/>
</dbReference>
<dbReference type="InterPro" id="IPR014939">
    <property type="entry name" value="CDT1_Gemini-bd-like"/>
</dbReference>
<dbReference type="InterPro" id="IPR032054">
    <property type="entry name" value="Cdt1_C"/>
</dbReference>
<sequence length="612" mass="67708">MDSTESSPFESFKSKKILHFASTPPPSSSSPLDKNSQPHPDPNPNSWSSKTPEKPIIPPRRTRNRGAALSLKEVRQAAKSLQVSDPHPTSKPDPLMTSAKERISLWPDSSPAKSKKSETSFKLPEKFEILDKFFSSLDSSIRLLRMKGSTTTFTNISPKIECLTDRRFTYSHLAQIKFLLPEAIEMKKILMHDECTNCMKPDLLIALNVNAIENNGKKKSESGNVQLRKVFHSRLSDFSKTHPECDEVPEGALPEPFNKSKKDLQTNLTTTSNSSLVSETPAVALPEQQSSAASHLSVSFTRRFSQNVTSHETGQSKQQEKVVSCHASILPVSVPDLTQIDLEKKNLGVSAAKSAMKLSKKPRSAESSSNRASFAGWPLSPPPATPVKGINSCSGVDCPPKETAATQGISSRLASSPAKLMSATPAIKPPKRCYMSPDDDLTQSPNKLVRRPSRGRSLKFDTPVESATVGDDVQEAGCSAVDSEILDILPENLIKSIREKEKKSFLEQDPAISQAKWRKQMLATLPKLFDMIYFLFQSIKPSVITKEELMHKIVSSQVDIVDRREVEEQLRLLHELVPEWIYEKSSSSGDSLLCVNKILSPEILRSRLAEAK</sequence>
<keyword evidence="6" id="KW-1185">Reference proteome</keyword>
<comment type="similarity">
    <text evidence="1">Belongs to the Cdt1 family.</text>
</comment>
<feature type="region of interest" description="Disordered" evidence="3">
    <location>
        <begin position="357"/>
        <end position="380"/>
    </location>
</feature>
<dbReference type="Proteomes" id="UP001630127">
    <property type="component" value="Unassembled WGS sequence"/>
</dbReference>
<accession>A0ABD2ZGY9</accession>
<feature type="region of interest" description="Disordered" evidence="3">
    <location>
        <begin position="239"/>
        <end position="260"/>
    </location>
</feature>
<dbReference type="Pfam" id="PF16679">
    <property type="entry name" value="CDT1_C"/>
    <property type="match status" value="1"/>
</dbReference>
<dbReference type="PANTHER" id="PTHR28637">
    <property type="entry name" value="DNA REPLICATION FACTOR CDT1"/>
    <property type="match status" value="1"/>
</dbReference>
<keyword evidence="2" id="KW-0131">Cell cycle</keyword>
<dbReference type="SUPFAM" id="SSF46785">
    <property type="entry name" value="Winged helix' DNA-binding domain"/>
    <property type="match status" value="1"/>
</dbReference>
<comment type="caution">
    <text evidence="5">The sequence shown here is derived from an EMBL/GenBank/DDBJ whole genome shotgun (WGS) entry which is preliminary data.</text>
</comment>
<dbReference type="InterPro" id="IPR038090">
    <property type="entry name" value="Cdt1_C_WH_dom_sf"/>
</dbReference>
<name>A0ABD2ZGY9_9GENT</name>
<feature type="compositionally biased region" description="Low complexity" evidence="3">
    <location>
        <begin position="1"/>
        <end position="11"/>
    </location>
</feature>
<organism evidence="5 6">
    <name type="scientific">Cinchona calisaya</name>
    <dbReference type="NCBI Taxonomy" id="153742"/>
    <lineage>
        <taxon>Eukaryota</taxon>
        <taxon>Viridiplantae</taxon>
        <taxon>Streptophyta</taxon>
        <taxon>Embryophyta</taxon>
        <taxon>Tracheophyta</taxon>
        <taxon>Spermatophyta</taxon>
        <taxon>Magnoliopsida</taxon>
        <taxon>eudicotyledons</taxon>
        <taxon>Gunneridae</taxon>
        <taxon>Pentapetalae</taxon>
        <taxon>asterids</taxon>
        <taxon>lamiids</taxon>
        <taxon>Gentianales</taxon>
        <taxon>Rubiaceae</taxon>
        <taxon>Cinchonoideae</taxon>
        <taxon>Cinchoneae</taxon>
        <taxon>Cinchona</taxon>
    </lineage>
</organism>
<dbReference type="InterPro" id="IPR036390">
    <property type="entry name" value="WH_DNA-bd_sf"/>
</dbReference>
<reference evidence="5 6" key="1">
    <citation type="submission" date="2024-11" db="EMBL/GenBank/DDBJ databases">
        <title>A near-complete genome assembly of Cinchona calisaya.</title>
        <authorList>
            <person name="Lian D.C."/>
            <person name="Zhao X.W."/>
            <person name="Wei L."/>
        </authorList>
    </citation>
    <scope>NUCLEOTIDE SEQUENCE [LARGE SCALE GENOMIC DNA]</scope>
    <source>
        <tissue evidence="5">Nenye</tissue>
    </source>
</reference>
<dbReference type="CDD" id="cd08767">
    <property type="entry name" value="Cdt1_c"/>
    <property type="match status" value="1"/>
</dbReference>
<gene>
    <name evidence="5" type="ORF">ACH5RR_020276</name>
</gene>
<evidence type="ECO:0000259" key="4">
    <source>
        <dbReference type="SMART" id="SM01075"/>
    </source>
</evidence>
<dbReference type="SMART" id="SM01075">
    <property type="entry name" value="CDT1"/>
    <property type="match status" value="1"/>
</dbReference>
<protein>
    <recommendedName>
        <fullName evidence="4">CDT1 Geminin-binding domain-containing protein</fullName>
    </recommendedName>
</protein>
<dbReference type="PANTHER" id="PTHR28637:SF1">
    <property type="entry name" value="DNA REPLICATION FACTOR CDT1"/>
    <property type="match status" value="1"/>
</dbReference>
<feature type="domain" description="CDT1 Geminin-binding" evidence="4">
    <location>
        <begin position="123"/>
        <end position="255"/>
    </location>
</feature>
<evidence type="ECO:0000256" key="1">
    <source>
        <dbReference type="ARBA" id="ARBA00008356"/>
    </source>
</evidence>
<evidence type="ECO:0000313" key="6">
    <source>
        <dbReference type="Proteomes" id="UP001630127"/>
    </source>
</evidence>
<evidence type="ECO:0000256" key="3">
    <source>
        <dbReference type="SAM" id="MobiDB-lite"/>
    </source>
</evidence>
<feature type="region of interest" description="Disordered" evidence="3">
    <location>
        <begin position="424"/>
        <end position="449"/>
    </location>
</feature>
<feature type="region of interest" description="Disordered" evidence="3">
    <location>
        <begin position="1"/>
        <end position="96"/>
    </location>
</feature>
<proteinExistence type="inferred from homology"/>
<evidence type="ECO:0000256" key="2">
    <source>
        <dbReference type="ARBA" id="ARBA00023306"/>
    </source>
</evidence>
<dbReference type="CDD" id="cd08674">
    <property type="entry name" value="Cdt1_m"/>
    <property type="match status" value="1"/>
</dbReference>